<dbReference type="Proteomes" id="UP000439903">
    <property type="component" value="Unassembled WGS sequence"/>
</dbReference>
<gene>
    <name evidence="1" type="ORF">F8M41_025889</name>
</gene>
<dbReference type="AlphaFoldDB" id="A0A8H4AAQ7"/>
<reference evidence="1 2" key="1">
    <citation type="journal article" date="2019" name="Environ. Microbiol.">
        <title>At the nexus of three kingdoms: the genome of the mycorrhizal fungus Gigaspora margarita provides insights into plant, endobacterial and fungal interactions.</title>
        <authorList>
            <person name="Venice F."/>
            <person name="Ghignone S."/>
            <person name="Salvioli di Fossalunga A."/>
            <person name="Amselem J."/>
            <person name="Novero M."/>
            <person name="Xianan X."/>
            <person name="Sedzielewska Toro K."/>
            <person name="Morin E."/>
            <person name="Lipzen A."/>
            <person name="Grigoriev I.V."/>
            <person name="Henrissat B."/>
            <person name="Martin F.M."/>
            <person name="Bonfante P."/>
        </authorList>
    </citation>
    <scope>NUCLEOTIDE SEQUENCE [LARGE SCALE GENOMIC DNA]</scope>
    <source>
        <strain evidence="1 2">BEG34</strain>
    </source>
</reference>
<proteinExistence type="predicted"/>
<keyword evidence="2" id="KW-1185">Reference proteome</keyword>
<evidence type="ECO:0000313" key="1">
    <source>
        <dbReference type="EMBL" id="KAF0468037.1"/>
    </source>
</evidence>
<dbReference type="EMBL" id="WTPW01000947">
    <property type="protein sequence ID" value="KAF0468037.1"/>
    <property type="molecule type" value="Genomic_DNA"/>
</dbReference>
<name>A0A8H4AAQ7_GIGMA</name>
<comment type="caution">
    <text evidence="1">The sequence shown here is derived from an EMBL/GenBank/DDBJ whole genome shotgun (WGS) entry which is preliminary data.</text>
</comment>
<accession>A0A8H4AAQ7</accession>
<sequence>MKSFQPFRCLRDHVSLENKFKIYILTPLNNPSVTYYSYGYDTSTNIILQMENINHKMIKKSVDCLYESISISSTHMGE</sequence>
<evidence type="ECO:0000313" key="2">
    <source>
        <dbReference type="Proteomes" id="UP000439903"/>
    </source>
</evidence>
<protein>
    <submittedName>
        <fullName evidence="1">Uncharacterized protein</fullName>
    </submittedName>
</protein>
<organism evidence="1 2">
    <name type="scientific">Gigaspora margarita</name>
    <dbReference type="NCBI Taxonomy" id="4874"/>
    <lineage>
        <taxon>Eukaryota</taxon>
        <taxon>Fungi</taxon>
        <taxon>Fungi incertae sedis</taxon>
        <taxon>Mucoromycota</taxon>
        <taxon>Glomeromycotina</taxon>
        <taxon>Glomeromycetes</taxon>
        <taxon>Diversisporales</taxon>
        <taxon>Gigasporaceae</taxon>
        <taxon>Gigaspora</taxon>
    </lineage>
</organism>